<evidence type="ECO:0000313" key="4">
    <source>
        <dbReference type="Proteomes" id="UP001225378"/>
    </source>
</evidence>
<protein>
    <submittedName>
        <fullName evidence="3">Helix-turn-helix transcriptional regulator</fullName>
    </submittedName>
</protein>
<gene>
    <name evidence="3" type="ORF">Q9L42_020695</name>
</gene>
<dbReference type="GO" id="GO:0003677">
    <property type="term" value="F:DNA binding"/>
    <property type="evidence" value="ECO:0007669"/>
    <property type="project" value="InterPro"/>
</dbReference>
<dbReference type="KEGG" id="mech:Q9L42_020695"/>
<dbReference type="InterPro" id="IPR010982">
    <property type="entry name" value="Lambda_DNA-bd_dom_sf"/>
</dbReference>
<dbReference type="Proteomes" id="UP001225378">
    <property type="component" value="Plasmid unnamed2"/>
</dbReference>
<dbReference type="Gene3D" id="1.10.260.40">
    <property type="entry name" value="lambda repressor-like DNA-binding domains"/>
    <property type="match status" value="1"/>
</dbReference>
<dbReference type="PROSITE" id="PS50943">
    <property type="entry name" value="HTH_CROC1"/>
    <property type="match status" value="1"/>
</dbReference>
<geneLocation type="plasmid" evidence="3 4">
    <name>unnamed2</name>
</geneLocation>
<accession>A0AAU7P1M1</accession>
<dbReference type="CDD" id="cd00093">
    <property type="entry name" value="HTH_XRE"/>
    <property type="match status" value="1"/>
</dbReference>
<feature type="domain" description="HTH cro/C1-type" evidence="2">
    <location>
        <begin position="13"/>
        <end position="67"/>
    </location>
</feature>
<keyword evidence="4" id="KW-1185">Reference proteome</keyword>
<organism evidence="3 4">
    <name type="scientific">Methylomarinum roseum</name>
    <dbReference type="NCBI Taxonomy" id="3067653"/>
    <lineage>
        <taxon>Bacteria</taxon>
        <taxon>Pseudomonadati</taxon>
        <taxon>Pseudomonadota</taxon>
        <taxon>Gammaproteobacteria</taxon>
        <taxon>Methylococcales</taxon>
        <taxon>Methylococcaceae</taxon>
        <taxon>Methylomarinum</taxon>
    </lineage>
</organism>
<dbReference type="Pfam" id="PF01381">
    <property type="entry name" value="HTH_3"/>
    <property type="match status" value="1"/>
</dbReference>
<evidence type="ECO:0000313" key="3">
    <source>
        <dbReference type="EMBL" id="XBS22731.1"/>
    </source>
</evidence>
<proteinExistence type="predicted"/>
<dbReference type="InterPro" id="IPR001387">
    <property type="entry name" value="Cro/C1-type_HTH"/>
</dbReference>
<name>A0AAU7P1M1_9GAMM</name>
<dbReference type="SUPFAM" id="SSF47413">
    <property type="entry name" value="lambda repressor-like DNA-binding domains"/>
    <property type="match status" value="1"/>
</dbReference>
<keyword evidence="3" id="KW-0614">Plasmid</keyword>
<dbReference type="AlphaFoldDB" id="A0AAU7P1M1"/>
<feature type="region of interest" description="Disordered" evidence="1">
    <location>
        <begin position="1"/>
        <end position="21"/>
    </location>
</feature>
<evidence type="ECO:0000259" key="2">
    <source>
        <dbReference type="PROSITE" id="PS50943"/>
    </source>
</evidence>
<sequence>MKIKSLKSVSDAMREGRKAQNITQEQAAEILNMSRTKYAMMEVNGESLGSASFFSVLTALKLAGLELHIAEKPAPKTLDDIQIEKKTQMKAKFGQETCDSEEDHLSVRHC</sequence>
<reference evidence="3 4" key="1">
    <citation type="journal article" date="2024" name="Microbiology">
        <title>Methylomarinum rosea sp. nov., a novel halophilic methanotrophic bacterium from the hypersaline Lake Elton.</title>
        <authorList>
            <person name="Suleimanov R.Z."/>
            <person name="Oshkin I.Y."/>
            <person name="Danilova O.V."/>
            <person name="Suzina N.E."/>
            <person name="Dedysh S.N."/>
        </authorList>
    </citation>
    <scope>NUCLEOTIDE SEQUENCE [LARGE SCALE GENOMIC DNA]</scope>
    <source>
        <strain evidence="3 4">Ch1-1</strain>
        <plasmid evidence="4">unnamed2</plasmid>
    </source>
</reference>
<evidence type="ECO:0000256" key="1">
    <source>
        <dbReference type="SAM" id="MobiDB-lite"/>
    </source>
</evidence>
<dbReference type="RefSeq" id="WP_349432821.1">
    <property type="nucleotide sequence ID" value="NZ_CP157744.1"/>
</dbReference>
<dbReference type="EMBL" id="CP157744">
    <property type="protein sequence ID" value="XBS22731.1"/>
    <property type="molecule type" value="Genomic_DNA"/>
</dbReference>